<evidence type="ECO:0000256" key="3">
    <source>
        <dbReference type="ARBA" id="ARBA00022723"/>
    </source>
</evidence>
<dbReference type="SUPFAM" id="SSF51197">
    <property type="entry name" value="Clavaminate synthase-like"/>
    <property type="match status" value="1"/>
</dbReference>
<reference evidence="8 9" key="2">
    <citation type="submission" date="2018-11" db="EMBL/GenBank/DDBJ databases">
        <authorList>
            <consortium name="Pathogen Informatics"/>
        </authorList>
    </citation>
    <scope>NUCLEOTIDE SEQUENCE [LARGE SCALE GENOMIC DNA]</scope>
</reference>
<keyword evidence="6" id="KW-0408">Iron</keyword>
<comment type="cofactor">
    <cofactor evidence="1">
        <name>Fe(2+)</name>
        <dbReference type="ChEBI" id="CHEBI:29033"/>
    </cofactor>
</comment>
<dbReference type="InterPro" id="IPR037151">
    <property type="entry name" value="AlkB-like_sf"/>
</dbReference>
<protein>
    <submittedName>
        <fullName evidence="10">2OG-FeII_Oxy_2 domain-containing protein</fullName>
    </submittedName>
</protein>
<dbReference type="Proteomes" id="UP000267096">
    <property type="component" value="Unassembled WGS sequence"/>
</dbReference>
<dbReference type="InterPro" id="IPR032862">
    <property type="entry name" value="ALKBH6"/>
</dbReference>
<dbReference type="GO" id="GO:0051213">
    <property type="term" value="F:dioxygenase activity"/>
    <property type="evidence" value="ECO:0007669"/>
    <property type="project" value="UniProtKB-KW"/>
</dbReference>
<evidence type="ECO:0000313" key="10">
    <source>
        <dbReference type="WBParaSite" id="ASIM_0001431801-mRNA-1"/>
    </source>
</evidence>
<keyword evidence="3" id="KW-0479">Metal-binding</keyword>
<accession>A0A0M3K0I0</accession>
<evidence type="ECO:0000256" key="7">
    <source>
        <dbReference type="SAM" id="MobiDB-lite"/>
    </source>
</evidence>
<feature type="compositionally biased region" description="Basic and acidic residues" evidence="7">
    <location>
        <begin position="1"/>
        <end position="18"/>
    </location>
</feature>
<dbReference type="Gene3D" id="2.60.120.1520">
    <property type="match status" value="1"/>
</dbReference>
<evidence type="ECO:0000313" key="8">
    <source>
        <dbReference type="EMBL" id="VDK50481.1"/>
    </source>
</evidence>
<evidence type="ECO:0000256" key="6">
    <source>
        <dbReference type="ARBA" id="ARBA00023004"/>
    </source>
</evidence>
<evidence type="ECO:0000256" key="5">
    <source>
        <dbReference type="ARBA" id="ARBA00023002"/>
    </source>
</evidence>
<dbReference type="GO" id="GO:0046872">
    <property type="term" value="F:metal ion binding"/>
    <property type="evidence" value="ECO:0007669"/>
    <property type="project" value="UniProtKB-KW"/>
</dbReference>
<keyword evidence="9" id="KW-1185">Reference proteome</keyword>
<dbReference type="OrthoDB" id="412814at2759"/>
<name>A0A0M3K0I0_ANISI</name>
<dbReference type="Gene3D" id="2.60.120.590">
    <property type="entry name" value="Alpha-ketoglutarate-dependent dioxygenase AlkB-like"/>
    <property type="match status" value="1"/>
</dbReference>
<dbReference type="AlphaFoldDB" id="A0A0M3K0I0"/>
<evidence type="ECO:0000256" key="4">
    <source>
        <dbReference type="ARBA" id="ARBA00022964"/>
    </source>
</evidence>
<evidence type="ECO:0000256" key="1">
    <source>
        <dbReference type="ARBA" id="ARBA00001954"/>
    </source>
</evidence>
<reference evidence="10" key="1">
    <citation type="submission" date="2017-02" db="UniProtKB">
        <authorList>
            <consortium name="WormBaseParasite"/>
        </authorList>
    </citation>
    <scope>IDENTIFICATION</scope>
</reference>
<dbReference type="PANTHER" id="PTHR46030">
    <property type="entry name" value="ALPHA-KETOGLUTARATE-DEPENDENT DIOXYGENASE ALKB HOMOLOG 6"/>
    <property type="match status" value="1"/>
</dbReference>
<dbReference type="EMBL" id="UYRR01031487">
    <property type="protein sequence ID" value="VDK50481.1"/>
    <property type="molecule type" value="Genomic_DNA"/>
</dbReference>
<organism evidence="10">
    <name type="scientific">Anisakis simplex</name>
    <name type="common">Herring worm</name>
    <dbReference type="NCBI Taxonomy" id="6269"/>
    <lineage>
        <taxon>Eukaryota</taxon>
        <taxon>Metazoa</taxon>
        <taxon>Ecdysozoa</taxon>
        <taxon>Nematoda</taxon>
        <taxon>Chromadorea</taxon>
        <taxon>Rhabditida</taxon>
        <taxon>Spirurina</taxon>
        <taxon>Ascaridomorpha</taxon>
        <taxon>Ascaridoidea</taxon>
        <taxon>Anisakidae</taxon>
        <taxon>Anisakis</taxon>
        <taxon>Anisakis simplex complex</taxon>
    </lineage>
</organism>
<evidence type="ECO:0000313" key="9">
    <source>
        <dbReference type="Proteomes" id="UP000267096"/>
    </source>
</evidence>
<gene>
    <name evidence="8" type="ORF">ASIM_LOCUS13746</name>
</gene>
<sequence length="205" mass="23722">MDEAEENGKERSSKDDTSKVSLTSQSTYLWNGPSANQFIVSKAPPTIRYIQNFITPEEEQLFLSEIYSAPKPKWQQLLNRRLQNWGGIVGRKSLIPDDNIPEWLNFLINKLMSLPDAFPSEHRPNHVLINEYQPGQGIMKCAKKESRYAGSMLLERRSLLLVSDEAYTYYLHEIDERSSDEVTEDVFNQNVSNVEIGQRIDRQLR</sequence>
<keyword evidence="4" id="KW-0223">Dioxygenase</keyword>
<proteinExistence type="inferred from homology"/>
<comment type="similarity">
    <text evidence="2">Belongs to the alkB family.</text>
</comment>
<keyword evidence="5" id="KW-0560">Oxidoreductase</keyword>
<dbReference type="GO" id="GO:0005634">
    <property type="term" value="C:nucleus"/>
    <property type="evidence" value="ECO:0007669"/>
    <property type="project" value="TreeGrafter"/>
</dbReference>
<dbReference type="PANTHER" id="PTHR46030:SF1">
    <property type="entry name" value="ALPHA-KETOGLUTARATE-DEPENDENT DIOXYGENASE ALKB HOMOLOG 6"/>
    <property type="match status" value="1"/>
</dbReference>
<evidence type="ECO:0000256" key="2">
    <source>
        <dbReference type="ARBA" id="ARBA00007879"/>
    </source>
</evidence>
<dbReference type="WBParaSite" id="ASIM_0001431801-mRNA-1">
    <property type="protein sequence ID" value="ASIM_0001431801-mRNA-1"/>
    <property type="gene ID" value="ASIM_0001431801"/>
</dbReference>
<feature type="region of interest" description="Disordered" evidence="7">
    <location>
        <begin position="1"/>
        <end position="20"/>
    </location>
</feature>